<feature type="domain" description="HTH gntR-type" evidence="4">
    <location>
        <begin position="6"/>
        <end position="74"/>
    </location>
</feature>
<dbReference type="Pfam" id="PF00392">
    <property type="entry name" value="GntR"/>
    <property type="match status" value="1"/>
</dbReference>
<dbReference type="InterPro" id="IPR036390">
    <property type="entry name" value="WH_DNA-bd_sf"/>
</dbReference>
<dbReference type="GO" id="GO:0045892">
    <property type="term" value="P:negative regulation of DNA-templated transcription"/>
    <property type="evidence" value="ECO:0007669"/>
    <property type="project" value="TreeGrafter"/>
</dbReference>
<evidence type="ECO:0000256" key="1">
    <source>
        <dbReference type="ARBA" id="ARBA00023015"/>
    </source>
</evidence>
<evidence type="ECO:0000256" key="2">
    <source>
        <dbReference type="ARBA" id="ARBA00023125"/>
    </source>
</evidence>
<evidence type="ECO:0000313" key="6">
    <source>
        <dbReference type="Proteomes" id="UP000290815"/>
    </source>
</evidence>
<keyword evidence="3" id="KW-0804">Transcription</keyword>
<evidence type="ECO:0000256" key="3">
    <source>
        <dbReference type="ARBA" id="ARBA00023163"/>
    </source>
</evidence>
<dbReference type="InterPro" id="IPR050679">
    <property type="entry name" value="Bact_HTH_transcr_reg"/>
</dbReference>
<dbReference type="EMBL" id="LR215024">
    <property type="protein sequence ID" value="VEU71086.1"/>
    <property type="molecule type" value="Genomic_DNA"/>
</dbReference>
<keyword evidence="1" id="KW-0805">Transcription regulation</keyword>
<reference evidence="5 6" key="1">
    <citation type="submission" date="2019-01" db="EMBL/GenBank/DDBJ databases">
        <authorList>
            <consortium name="Pathogen Informatics"/>
        </authorList>
    </citation>
    <scope>NUCLEOTIDE SEQUENCE [LARGE SCALE GENOMIC DNA]</scope>
    <source>
        <strain evidence="5 6">NCTC10194</strain>
    </source>
</reference>
<dbReference type="SUPFAM" id="SSF46785">
    <property type="entry name" value="Winged helix' DNA-binding domain"/>
    <property type="match status" value="1"/>
</dbReference>
<name>A0A449AWJ4_9BACT</name>
<dbReference type="GO" id="GO:0003700">
    <property type="term" value="F:DNA-binding transcription factor activity"/>
    <property type="evidence" value="ECO:0007669"/>
    <property type="project" value="InterPro"/>
</dbReference>
<proteinExistence type="predicted"/>
<gene>
    <name evidence="5" type="ORF">NCTC10194_00678</name>
</gene>
<dbReference type="InterPro" id="IPR036388">
    <property type="entry name" value="WH-like_DNA-bd_sf"/>
</dbReference>
<dbReference type="SMART" id="SM00345">
    <property type="entry name" value="HTH_GNTR"/>
    <property type="match status" value="1"/>
</dbReference>
<dbReference type="PROSITE" id="PS50949">
    <property type="entry name" value="HTH_GNTR"/>
    <property type="match status" value="1"/>
</dbReference>
<keyword evidence="2" id="KW-0238">DNA-binding</keyword>
<evidence type="ECO:0000313" key="5">
    <source>
        <dbReference type="EMBL" id="VEU71086.1"/>
    </source>
</evidence>
<dbReference type="Proteomes" id="UP000290815">
    <property type="component" value="Chromosome"/>
</dbReference>
<organism evidence="5 6">
    <name type="scientific">Mycoplasmopsis glycophila</name>
    <dbReference type="NCBI Taxonomy" id="171285"/>
    <lineage>
        <taxon>Bacteria</taxon>
        <taxon>Bacillati</taxon>
        <taxon>Mycoplasmatota</taxon>
        <taxon>Mycoplasmoidales</taxon>
        <taxon>Metamycoplasmataceae</taxon>
        <taxon>Mycoplasmopsis</taxon>
    </lineage>
</organism>
<dbReference type="AlphaFoldDB" id="A0A449AWJ4"/>
<sequence length="220" mass="25712">MTNKQKNKTTQIIEYLMDLIRTRRIPVNKIMPSEHQLMHKFDCSRNIVVAAYQKLEFLGAVYSIQKRGHFVAENFHNLIKPISFLFAADKQTGVEVQGDVPLPQWAEDKNIIFVNGFRVFDKKFYKENELIAEARIFMSLKNIDQFEPIDCTKPLIDVLLEKEDLTNIVYELEFDNVEKFGQNPSLGIRFFGYDADSISIAGVFYVDPKHFKFFHQEFSL</sequence>
<protein>
    <submittedName>
        <fullName evidence="5">GntR family transcriptional regulator</fullName>
    </submittedName>
</protein>
<dbReference type="CDD" id="cd07377">
    <property type="entry name" value="WHTH_GntR"/>
    <property type="match status" value="1"/>
</dbReference>
<dbReference type="Gene3D" id="1.10.10.10">
    <property type="entry name" value="Winged helix-like DNA-binding domain superfamily/Winged helix DNA-binding domain"/>
    <property type="match status" value="1"/>
</dbReference>
<dbReference type="PANTHER" id="PTHR44846:SF1">
    <property type="entry name" value="MANNOSYL-D-GLYCERATE TRANSPORT_METABOLISM SYSTEM REPRESSOR MNGR-RELATED"/>
    <property type="match status" value="1"/>
</dbReference>
<keyword evidence="6" id="KW-1185">Reference proteome</keyword>
<dbReference type="KEGG" id="mgly:NCTC10194_00678"/>
<dbReference type="RefSeq" id="WP_027333413.1">
    <property type="nucleotide sequence ID" value="NZ_LR215024.1"/>
</dbReference>
<evidence type="ECO:0000259" key="4">
    <source>
        <dbReference type="PROSITE" id="PS50949"/>
    </source>
</evidence>
<dbReference type="InterPro" id="IPR000524">
    <property type="entry name" value="Tscrpt_reg_HTH_GntR"/>
</dbReference>
<dbReference type="GO" id="GO:0003677">
    <property type="term" value="F:DNA binding"/>
    <property type="evidence" value="ECO:0007669"/>
    <property type="project" value="UniProtKB-KW"/>
</dbReference>
<accession>A0A449AWJ4</accession>
<dbReference type="PANTHER" id="PTHR44846">
    <property type="entry name" value="MANNOSYL-D-GLYCERATE TRANSPORT/METABOLISM SYSTEM REPRESSOR MNGR-RELATED"/>
    <property type="match status" value="1"/>
</dbReference>